<sequence>MTDPRPLDHSDRAAHRAWQHQYGQLIEELLASETCTCTWATERIRQWGGTYLDHRYRTESDPQCPQHGHEHASWWLR</sequence>
<dbReference type="RefSeq" id="WP_278158630.1">
    <property type="nucleotide sequence ID" value="NZ_CP121252.1"/>
</dbReference>
<name>A0ABY8H7Y0_9MICC</name>
<dbReference type="Proteomes" id="UP001219037">
    <property type="component" value="Chromosome"/>
</dbReference>
<reference evidence="2 3" key="1">
    <citation type="submission" date="2023-04" db="EMBL/GenBank/DDBJ databases">
        <title>Funneling lignin-derived compounds into biodiesel using alkali-halophilic Citricoccus sp. P2.</title>
        <authorList>
            <person name="Luo C.-B."/>
        </authorList>
    </citation>
    <scope>NUCLEOTIDE SEQUENCE [LARGE SCALE GENOMIC DNA]</scope>
    <source>
        <strain evidence="2 3">P2</strain>
    </source>
</reference>
<evidence type="ECO:0000313" key="3">
    <source>
        <dbReference type="Proteomes" id="UP001219037"/>
    </source>
</evidence>
<proteinExistence type="predicted"/>
<organism evidence="2 3">
    <name type="scientific">Citricoccus muralis</name>
    <dbReference type="NCBI Taxonomy" id="169134"/>
    <lineage>
        <taxon>Bacteria</taxon>
        <taxon>Bacillati</taxon>
        <taxon>Actinomycetota</taxon>
        <taxon>Actinomycetes</taxon>
        <taxon>Micrococcales</taxon>
        <taxon>Micrococcaceae</taxon>
        <taxon>Citricoccus</taxon>
    </lineage>
</organism>
<dbReference type="EMBL" id="CP121252">
    <property type="protein sequence ID" value="WFP17254.1"/>
    <property type="molecule type" value="Genomic_DNA"/>
</dbReference>
<feature type="region of interest" description="Disordered" evidence="1">
    <location>
        <begin position="58"/>
        <end position="77"/>
    </location>
</feature>
<feature type="compositionally biased region" description="Basic and acidic residues" evidence="1">
    <location>
        <begin position="67"/>
        <end position="77"/>
    </location>
</feature>
<evidence type="ECO:0000313" key="2">
    <source>
        <dbReference type="EMBL" id="WFP17254.1"/>
    </source>
</evidence>
<protein>
    <submittedName>
        <fullName evidence="2">Uncharacterized protein</fullName>
    </submittedName>
</protein>
<accession>A0ABY8H7Y0</accession>
<keyword evidence="3" id="KW-1185">Reference proteome</keyword>
<gene>
    <name evidence="2" type="ORF">P8192_03825</name>
</gene>
<evidence type="ECO:0000256" key="1">
    <source>
        <dbReference type="SAM" id="MobiDB-lite"/>
    </source>
</evidence>